<feature type="region of interest" description="Disordered" evidence="1">
    <location>
        <begin position="1"/>
        <end position="40"/>
    </location>
</feature>
<name>A0ABR0EZ25_ZASCE</name>
<accession>A0ABR0EZ25</accession>
<gene>
    <name evidence="3" type="ORF">PRZ48_000141</name>
</gene>
<dbReference type="PANTHER" id="PTHR38790:SF4">
    <property type="entry name" value="2EXR DOMAIN-CONTAINING PROTEIN"/>
    <property type="match status" value="1"/>
</dbReference>
<dbReference type="PANTHER" id="PTHR38790">
    <property type="entry name" value="2EXR DOMAIN-CONTAINING PROTEIN-RELATED"/>
    <property type="match status" value="1"/>
</dbReference>
<organism evidence="3 4">
    <name type="scientific">Zasmidium cellare</name>
    <name type="common">Wine cellar mold</name>
    <name type="synonym">Racodium cellare</name>
    <dbReference type="NCBI Taxonomy" id="395010"/>
    <lineage>
        <taxon>Eukaryota</taxon>
        <taxon>Fungi</taxon>
        <taxon>Dikarya</taxon>
        <taxon>Ascomycota</taxon>
        <taxon>Pezizomycotina</taxon>
        <taxon>Dothideomycetes</taxon>
        <taxon>Dothideomycetidae</taxon>
        <taxon>Mycosphaerellales</taxon>
        <taxon>Mycosphaerellaceae</taxon>
        <taxon>Zasmidium</taxon>
    </lineage>
</organism>
<reference evidence="3 4" key="1">
    <citation type="journal article" date="2023" name="G3 (Bethesda)">
        <title>A chromosome-level genome assembly of Zasmidium syzygii isolated from banana leaves.</title>
        <authorList>
            <person name="van Westerhoven A.C."/>
            <person name="Mehrabi R."/>
            <person name="Talebi R."/>
            <person name="Steentjes M.B.F."/>
            <person name="Corcolon B."/>
            <person name="Chong P.A."/>
            <person name="Kema G.H.J."/>
            <person name="Seidl M.F."/>
        </authorList>
    </citation>
    <scope>NUCLEOTIDE SEQUENCE [LARGE SCALE GENOMIC DNA]</scope>
    <source>
        <strain evidence="3 4">P124</strain>
    </source>
</reference>
<feature type="compositionally biased region" description="Low complexity" evidence="1">
    <location>
        <begin position="137"/>
        <end position="146"/>
    </location>
</feature>
<sequence>MASGSIIYDSNVESTPTRRPRRGKIVDYAESSDDDEQQPIRPSRILRTTRLTKAVHHNYDANAAHSPLLKLPPELRNRILKLVLGGRTIHIFTETRTVKTSRAPPLHSDDEYEPEESESKRSAKKSQHVRKSKGARKSSASSGDSSSTIIPFSWEDGKVVMGENRAKRRPLQLCRSICLTHTKDEEYMEKIKAQPEELRRRDHGRWSDRHRACYRALQETTHDTSYRNGPFLNLSILAVCRQLHAEAALLPYADNTFTFTHFSDLQRFLTVLVPKQLRAVQHINMSYAYRQSDNTQPTMDAKLVSAFRKPNLPNEPKTPNDLKTLNILLSSDGDWSFDWERVKICADLMQFKKLSIESINVYPYMTDDHLLKFNFFTLSQFEGWAKDLQDELEKDWKVKDKGLLEGMREVARKKFGFFEQWT</sequence>
<protein>
    <recommendedName>
        <fullName evidence="2">DUF7730 domain-containing protein</fullName>
    </recommendedName>
</protein>
<dbReference type="Proteomes" id="UP001305779">
    <property type="component" value="Unassembled WGS sequence"/>
</dbReference>
<feature type="compositionally biased region" description="Basic residues" evidence="1">
    <location>
        <begin position="122"/>
        <end position="136"/>
    </location>
</feature>
<dbReference type="Pfam" id="PF24864">
    <property type="entry name" value="DUF7730"/>
    <property type="match status" value="1"/>
</dbReference>
<dbReference type="EMBL" id="JAXOVC010000001">
    <property type="protein sequence ID" value="KAK4506411.1"/>
    <property type="molecule type" value="Genomic_DNA"/>
</dbReference>
<keyword evidence="4" id="KW-1185">Reference proteome</keyword>
<evidence type="ECO:0000313" key="4">
    <source>
        <dbReference type="Proteomes" id="UP001305779"/>
    </source>
</evidence>
<evidence type="ECO:0000256" key="1">
    <source>
        <dbReference type="SAM" id="MobiDB-lite"/>
    </source>
</evidence>
<dbReference type="InterPro" id="IPR056632">
    <property type="entry name" value="DUF7730"/>
</dbReference>
<proteinExistence type="predicted"/>
<comment type="caution">
    <text evidence="3">The sequence shown here is derived from an EMBL/GenBank/DDBJ whole genome shotgun (WGS) entry which is preliminary data.</text>
</comment>
<feature type="region of interest" description="Disordered" evidence="1">
    <location>
        <begin position="96"/>
        <end position="146"/>
    </location>
</feature>
<evidence type="ECO:0000313" key="3">
    <source>
        <dbReference type="EMBL" id="KAK4506411.1"/>
    </source>
</evidence>
<feature type="domain" description="DUF7730" evidence="2">
    <location>
        <begin position="207"/>
        <end position="294"/>
    </location>
</feature>
<evidence type="ECO:0000259" key="2">
    <source>
        <dbReference type="Pfam" id="PF24864"/>
    </source>
</evidence>